<feature type="transmembrane region" description="Helical" evidence="1">
    <location>
        <begin position="6"/>
        <end position="25"/>
    </location>
</feature>
<accession>A0A238YXX9</accession>
<keyword evidence="1" id="KW-0812">Transmembrane</keyword>
<dbReference type="AlphaFoldDB" id="A0A238YXX9"/>
<proteinExistence type="predicted"/>
<gene>
    <name evidence="2" type="ORF">SAMN06265376_102459</name>
</gene>
<protein>
    <submittedName>
        <fullName evidence="2">Uncharacterized protein</fullName>
    </submittedName>
</protein>
<reference evidence="2 3" key="1">
    <citation type="submission" date="2017-06" db="EMBL/GenBank/DDBJ databases">
        <authorList>
            <person name="Kim H.J."/>
            <person name="Triplett B.A."/>
        </authorList>
    </citation>
    <scope>NUCLEOTIDE SEQUENCE [LARGE SCALE GENOMIC DNA]</scope>
    <source>
        <strain evidence="2 3">DSM 25597</strain>
    </source>
</reference>
<sequence length="62" mass="7246">MFSTGQLIFVIFFVVAFIAFITYSYRKDAKLHKKEYKGSRWILLGFIGFVALLFVIKYTLKG</sequence>
<dbReference type="RefSeq" id="WP_089371201.1">
    <property type="nucleotide sequence ID" value="NZ_BMEP01000001.1"/>
</dbReference>
<keyword evidence="1" id="KW-0472">Membrane</keyword>
<evidence type="ECO:0000313" key="2">
    <source>
        <dbReference type="EMBL" id="SNR76086.1"/>
    </source>
</evidence>
<feature type="transmembrane region" description="Helical" evidence="1">
    <location>
        <begin position="41"/>
        <end position="60"/>
    </location>
</feature>
<dbReference type="EMBL" id="FZNY01000002">
    <property type="protein sequence ID" value="SNR76086.1"/>
    <property type="molecule type" value="Genomic_DNA"/>
</dbReference>
<dbReference type="Proteomes" id="UP000198379">
    <property type="component" value="Unassembled WGS sequence"/>
</dbReference>
<evidence type="ECO:0000313" key="3">
    <source>
        <dbReference type="Proteomes" id="UP000198379"/>
    </source>
</evidence>
<keyword evidence="3" id="KW-1185">Reference proteome</keyword>
<organism evidence="2 3">
    <name type="scientific">Dokdonia pacifica</name>
    <dbReference type="NCBI Taxonomy" id="1627892"/>
    <lineage>
        <taxon>Bacteria</taxon>
        <taxon>Pseudomonadati</taxon>
        <taxon>Bacteroidota</taxon>
        <taxon>Flavobacteriia</taxon>
        <taxon>Flavobacteriales</taxon>
        <taxon>Flavobacteriaceae</taxon>
        <taxon>Dokdonia</taxon>
    </lineage>
</organism>
<evidence type="ECO:0000256" key="1">
    <source>
        <dbReference type="SAM" id="Phobius"/>
    </source>
</evidence>
<dbReference type="OrthoDB" id="1179726at2"/>
<name>A0A238YXX9_9FLAO</name>
<keyword evidence="1" id="KW-1133">Transmembrane helix</keyword>